<evidence type="ECO:0000313" key="5">
    <source>
        <dbReference type="Proteomes" id="UP001247620"/>
    </source>
</evidence>
<feature type="compositionally biased region" description="Low complexity" evidence="1">
    <location>
        <begin position="396"/>
        <end position="405"/>
    </location>
</feature>
<evidence type="ECO:0000259" key="3">
    <source>
        <dbReference type="Pfam" id="PF05569"/>
    </source>
</evidence>
<feature type="region of interest" description="Disordered" evidence="1">
    <location>
        <begin position="395"/>
        <end position="426"/>
    </location>
</feature>
<gene>
    <name evidence="4" type="ORF">J2W55_001130</name>
</gene>
<dbReference type="PANTHER" id="PTHR34978">
    <property type="entry name" value="POSSIBLE SENSOR-TRANSDUCER PROTEIN BLAR"/>
    <property type="match status" value="1"/>
</dbReference>
<proteinExistence type="predicted"/>
<dbReference type="InterPro" id="IPR052173">
    <property type="entry name" value="Beta-lactam_resp_regulator"/>
</dbReference>
<feature type="transmembrane region" description="Helical" evidence="2">
    <location>
        <begin position="266"/>
        <end position="284"/>
    </location>
</feature>
<evidence type="ECO:0000256" key="2">
    <source>
        <dbReference type="SAM" id="Phobius"/>
    </source>
</evidence>
<dbReference type="InterPro" id="IPR008756">
    <property type="entry name" value="Peptidase_M56"/>
</dbReference>
<name>A0ABU1T7C2_9SPHI</name>
<organism evidence="4 5">
    <name type="scientific">Mucilaginibacter pocheonensis</name>
    <dbReference type="NCBI Taxonomy" id="398050"/>
    <lineage>
        <taxon>Bacteria</taxon>
        <taxon>Pseudomonadati</taxon>
        <taxon>Bacteroidota</taxon>
        <taxon>Sphingobacteriia</taxon>
        <taxon>Sphingobacteriales</taxon>
        <taxon>Sphingobacteriaceae</taxon>
        <taxon>Mucilaginibacter</taxon>
    </lineage>
</organism>
<dbReference type="SUPFAM" id="SSF74653">
    <property type="entry name" value="TolA/TonB C-terminal domain"/>
    <property type="match status" value="1"/>
</dbReference>
<feature type="transmembrane region" description="Helical" evidence="2">
    <location>
        <begin position="93"/>
        <end position="112"/>
    </location>
</feature>
<dbReference type="PANTHER" id="PTHR34978:SF3">
    <property type="entry name" value="SLR0241 PROTEIN"/>
    <property type="match status" value="1"/>
</dbReference>
<comment type="caution">
    <text evidence="4">The sequence shown here is derived from an EMBL/GenBank/DDBJ whole genome shotgun (WGS) entry which is preliminary data.</text>
</comment>
<keyword evidence="5" id="KW-1185">Reference proteome</keyword>
<keyword evidence="2" id="KW-0812">Transmembrane</keyword>
<dbReference type="Gene3D" id="3.30.1150.10">
    <property type="match status" value="1"/>
</dbReference>
<dbReference type="RefSeq" id="WP_310092903.1">
    <property type="nucleotide sequence ID" value="NZ_JAVDUU010000001.1"/>
</dbReference>
<dbReference type="Proteomes" id="UP001247620">
    <property type="component" value="Unassembled WGS sequence"/>
</dbReference>
<evidence type="ECO:0000256" key="1">
    <source>
        <dbReference type="SAM" id="MobiDB-lite"/>
    </source>
</evidence>
<feature type="compositionally biased region" description="Pro residues" evidence="1">
    <location>
        <begin position="441"/>
        <end position="453"/>
    </location>
</feature>
<feature type="region of interest" description="Disordered" evidence="1">
    <location>
        <begin position="440"/>
        <end position="469"/>
    </location>
</feature>
<dbReference type="EMBL" id="JAVDUU010000001">
    <property type="protein sequence ID" value="MDR6941302.1"/>
    <property type="molecule type" value="Genomic_DNA"/>
</dbReference>
<feature type="transmembrane region" description="Helical" evidence="2">
    <location>
        <begin position="6"/>
        <end position="24"/>
    </location>
</feature>
<reference evidence="4 5" key="1">
    <citation type="submission" date="2023-07" db="EMBL/GenBank/DDBJ databases">
        <title>Sorghum-associated microbial communities from plants grown in Nebraska, USA.</title>
        <authorList>
            <person name="Schachtman D."/>
        </authorList>
    </citation>
    <scope>NUCLEOTIDE SEQUENCE [LARGE SCALE GENOMIC DNA]</scope>
    <source>
        <strain evidence="4 5">3262</strain>
    </source>
</reference>
<keyword evidence="2" id="KW-1133">Transmembrane helix</keyword>
<accession>A0ABU1T7C2</accession>
<feature type="transmembrane region" description="Helical" evidence="2">
    <location>
        <begin position="36"/>
        <end position="55"/>
    </location>
</feature>
<protein>
    <recommendedName>
        <fullName evidence="3">Peptidase M56 domain-containing protein</fullName>
    </recommendedName>
</protein>
<evidence type="ECO:0000313" key="4">
    <source>
        <dbReference type="EMBL" id="MDR6941302.1"/>
    </source>
</evidence>
<sequence length="596" mass="66604">MNWLHYLLEANLYLVVFYAGYQLFLKNETYYTLNRVYLLLSCTLSFVFPLVQIGVLKPAEQDAGVTAYVLSTGLKPVANQAAAFSLSIQDVLFYAYLLGVIVLAIILLLKLFKLASMTRAAHKMIDERYKIVPVDDSNIAFSFFNYLFIGSKTTGNDIIIRHELVHIRQKHTFDVLFLELIKIINWFNPFIYLMQVSLKTVHEYIADEQTAALETDALTYSSFLVNNAYGLNGSSVTHSFFNYNLLKKRIIMLNQKRSGNLARLKYLVTVPICAAALCASTLGFSKTYALIDLVPRHDIILAADYKTANIATDTTRIINKNQVTSKGYKYKEEGYLINGKTDFRVVITEKNGEQVEYFKHSAKPADLAMLKNKYGYSFPKMLIYPKLPPPPPVPVAPSVNAPDPKAITKRPPPPPPVNPVKAPKSALKVKKNTKVIDVVISPPPADEPAPPAPVQTSGEAVPPPPPPKDPFEDLHKYIAKYTRYPTAAHDNHIGGRLIIAFTLNDGKMNNIKITRGVDQQIDAEVLRVLKNFTGSVSIKSGNYAMPISFTLVDKNDKQVAHTPDNYMYKAVAANPDKTAKPTYMLNEVVIVGYMNN</sequence>
<keyword evidence="2" id="KW-0472">Membrane</keyword>
<feature type="domain" description="Peptidase M56" evidence="3">
    <location>
        <begin position="156"/>
        <end position="253"/>
    </location>
</feature>
<dbReference type="Pfam" id="PF05569">
    <property type="entry name" value="Peptidase_M56"/>
    <property type="match status" value="1"/>
</dbReference>